<evidence type="ECO:0000256" key="4">
    <source>
        <dbReference type="ARBA" id="ARBA00022692"/>
    </source>
</evidence>
<dbReference type="Pfam" id="PF13439">
    <property type="entry name" value="Glyco_transf_4"/>
    <property type="match status" value="1"/>
</dbReference>
<keyword evidence="6 10" id="KW-1133">Transmembrane helix</keyword>
<feature type="domain" description="Glycosyl transferase family 1" evidence="12">
    <location>
        <begin position="234"/>
        <end position="409"/>
    </location>
</feature>
<dbReference type="PANTHER" id="PTHR45918:SF1">
    <property type="entry name" value="ALPHA-1,3_1,6-MANNOSYLTRANSFERASE ALG2"/>
    <property type="match status" value="1"/>
</dbReference>
<evidence type="ECO:0000313" key="15">
    <source>
        <dbReference type="Proteomes" id="UP000324800"/>
    </source>
</evidence>
<feature type="transmembrane region" description="Helical" evidence="10">
    <location>
        <begin position="77"/>
        <end position="100"/>
    </location>
</feature>
<dbReference type="EC" id="2.4.1.257" evidence="10"/>
<evidence type="ECO:0000313" key="14">
    <source>
        <dbReference type="EMBL" id="KAA6401542.1"/>
    </source>
</evidence>
<keyword evidence="2 10" id="KW-0328">Glycosyltransferase</keyword>
<accession>A0A5J4X433</accession>
<comment type="function">
    <text evidence="10">Mannosylates Man(2)GlcNAc(2)-dolichol diphosphate and Man(1)GlcNAc(2)-dolichol diphosphate to form Man(3)GlcNAc(2)-dolichol diphosphate.</text>
</comment>
<evidence type="ECO:0000256" key="7">
    <source>
        <dbReference type="ARBA" id="ARBA00023136"/>
    </source>
</evidence>
<keyword evidence="7 10" id="KW-0472">Membrane</keyword>
<dbReference type="EC" id="2.4.1.132" evidence="10"/>
<dbReference type="Proteomes" id="UP000324800">
    <property type="component" value="Unassembled WGS sequence"/>
</dbReference>
<dbReference type="Gene3D" id="3.40.50.2000">
    <property type="entry name" value="Glycogen Phosphorylase B"/>
    <property type="match status" value="2"/>
</dbReference>
<dbReference type="UniPathway" id="UPA00378"/>
<evidence type="ECO:0000256" key="3">
    <source>
        <dbReference type="ARBA" id="ARBA00022679"/>
    </source>
</evidence>
<evidence type="ECO:0000256" key="10">
    <source>
        <dbReference type="RuleBase" id="RU367136"/>
    </source>
</evidence>
<dbReference type="AlphaFoldDB" id="A0A5J4X433"/>
<sequence length="523" mass="58930">MANKKICANIVIVHPELIIGGAERLILDAAIGLQQLDHKVEVYTGFLNKSNCFSEVKDGTIKVNVRGNWLPKKLFGIGHAFFSILRMIYISFSLVMDVLFRRKHFDVIMCDQVSICIPILKLLRKPIFFYCHFPDRFLSKESNSMIKRAYRYVIDGLESYTMNKADAIAVNSIFTQGKFANAFPNIVSKGKGLPVVLYPPVDITSAIQYDEQITKEDINLNKLPDNVSSAIQRKTNINIQSSRRNPFVVLSINRFEKKKNILLAIRSFKACQQLAPGFVDHSLLVIAGGYDQANPDNRECYSQLKREAIQLGLAKELKSDDQENNNTDEDNEESSEDDEKELIEEDSNVIFVRSFSSEQKASLLGAASCLLYTPSGEHFGIVPVEAMSFRCPVIAVDDGGPRESIIDGGRLISNSLSGSANKQNINQDEAPTGFLCRSDAMEFAGRMIQLKALNDNIYDQIGWNGRQRAQNVFSLNEFADGVERIILNLLKRKIDPELQNDSIIDKENKKQENKKRKKSKKNQ</sequence>
<evidence type="ECO:0000256" key="8">
    <source>
        <dbReference type="ARBA" id="ARBA00045103"/>
    </source>
</evidence>
<feature type="compositionally biased region" description="Acidic residues" evidence="11">
    <location>
        <begin position="322"/>
        <end position="341"/>
    </location>
</feature>
<evidence type="ECO:0000256" key="6">
    <source>
        <dbReference type="ARBA" id="ARBA00022989"/>
    </source>
</evidence>
<evidence type="ECO:0000256" key="5">
    <source>
        <dbReference type="ARBA" id="ARBA00022824"/>
    </source>
</evidence>
<comment type="similarity">
    <text evidence="10">Belongs to the glycosyltransferase group 1 family.</text>
</comment>
<evidence type="ECO:0000256" key="11">
    <source>
        <dbReference type="SAM" id="MobiDB-lite"/>
    </source>
</evidence>
<dbReference type="GO" id="GO:0004378">
    <property type="term" value="F:GDP-Man:Man(1)GlcNAc(2)-PP-Dol alpha-1,3-mannosyltransferase activity"/>
    <property type="evidence" value="ECO:0007669"/>
    <property type="project" value="UniProtKB-UniRule"/>
</dbReference>
<evidence type="ECO:0000259" key="12">
    <source>
        <dbReference type="Pfam" id="PF00534"/>
    </source>
</evidence>
<dbReference type="GO" id="GO:0102704">
    <property type="term" value="F:GDP-Man:Man(2)GlcNAc(2)-PP-Dol alpha-1,6-mannosyltransferase activity"/>
    <property type="evidence" value="ECO:0007669"/>
    <property type="project" value="UniProtKB-UniRule"/>
</dbReference>
<organism evidence="14 15">
    <name type="scientific">Streblomastix strix</name>
    <dbReference type="NCBI Taxonomy" id="222440"/>
    <lineage>
        <taxon>Eukaryota</taxon>
        <taxon>Metamonada</taxon>
        <taxon>Preaxostyla</taxon>
        <taxon>Oxymonadida</taxon>
        <taxon>Streblomastigidae</taxon>
        <taxon>Streblomastix</taxon>
    </lineage>
</organism>
<gene>
    <name evidence="14" type="ORF">EZS28_002938</name>
</gene>
<feature type="region of interest" description="Disordered" evidence="11">
    <location>
        <begin position="500"/>
        <end position="523"/>
    </location>
</feature>
<evidence type="ECO:0000256" key="1">
    <source>
        <dbReference type="ARBA" id="ARBA00004922"/>
    </source>
</evidence>
<comment type="catalytic activity">
    <reaction evidence="8 10">
        <text>a beta-D-Man-(1-&gt;4)-beta-D-GlcNAc-(1-&gt;4)-alpha-D-GlcNAc-diphospho-di-trans,poly-cis-dolichol + GDP-alpha-D-mannose = an alpha-D-Man-(1-&gt;3)-beta-D-Man-(1-&gt;4)-beta-D-GlcNAc-(1-&gt;4)-alpha-D-GlcNAc-diphospho-di-trans,poly-cis-dolichol + GDP + H(+)</text>
        <dbReference type="Rhea" id="RHEA:29515"/>
        <dbReference type="Rhea" id="RHEA-COMP:19511"/>
        <dbReference type="Rhea" id="RHEA-COMP:19513"/>
        <dbReference type="ChEBI" id="CHEBI:15378"/>
        <dbReference type="ChEBI" id="CHEBI:57527"/>
        <dbReference type="ChEBI" id="CHEBI:58189"/>
        <dbReference type="ChEBI" id="CHEBI:58472"/>
        <dbReference type="ChEBI" id="CHEBI:132510"/>
        <dbReference type="EC" id="2.4.1.132"/>
    </reaction>
    <physiologicalReaction direction="left-to-right" evidence="8 10">
        <dbReference type="Rhea" id="RHEA:29516"/>
    </physiologicalReaction>
</comment>
<keyword evidence="4 10" id="KW-0812">Transmembrane</keyword>
<protein>
    <recommendedName>
        <fullName evidence="10">Alpha-1,3/1,6-mannosyltransferase ALG2</fullName>
        <ecNumber evidence="10">2.4.1.132</ecNumber>
        <ecNumber evidence="10">2.4.1.257</ecNumber>
    </recommendedName>
    <alternativeName>
        <fullName evidence="10">GDP-Man:Man(1)GlcNAc(2)-PP-Dol alpha-1,3-mannosyltransferase</fullName>
    </alternativeName>
</protein>
<proteinExistence type="inferred from homology"/>
<comment type="subcellular location">
    <subcellularLocation>
        <location evidence="10">Endoplasmic reticulum membrane</location>
        <topology evidence="10">Single-pass membrane protein</topology>
    </subcellularLocation>
</comment>
<dbReference type="EMBL" id="SNRW01000374">
    <property type="protein sequence ID" value="KAA6401542.1"/>
    <property type="molecule type" value="Genomic_DNA"/>
</dbReference>
<dbReference type="GO" id="GO:0005789">
    <property type="term" value="C:endoplasmic reticulum membrane"/>
    <property type="evidence" value="ECO:0007669"/>
    <property type="project" value="UniProtKB-SubCell"/>
</dbReference>
<keyword evidence="5" id="KW-0256">Endoplasmic reticulum</keyword>
<dbReference type="Pfam" id="PF00534">
    <property type="entry name" value="Glycos_transf_1"/>
    <property type="match status" value="1"/>
</dbReference>
<evidence type="ECO:0000256" key="2">
    <source>
        <dbReference type="ARBA" id="ARBA00022676"/>
    </source>
</evidence>
<comment type="caution">
    <text evidence="14">The sequence shown here is derived from an EMBL/GenBank/DDBJ whole genome shotgun (WGS) entry which is preliminary data.</text>
</comment>
<dbReference type="InterPro" id="IPR027054">
    <property type="entry name" value="ALG2"/>
</dbReference>
<dbReference type="PANTHER" id="PTHR45918">
    <property type="entry name" value="ALPHA-1,3/1,6-MANNOSYLTRANSFERASE ALG2"/>
    <property type="match status" value="1"/>
</dbReference>
<evidence type="ECO:0000256" key="9">
    <source>
        <dbReference type="ARBA" id="ARBA00045104"/>
    </source>
</evidence>
<dbReference type="SUPFAM" id="SSF53756">
    <property type="entry name" value="UDP-Glycosyltransferase/glycogen phosphorylase"/>
    <property type="match status" value="1"/>
</dbReference>
<dbReference type="OrthoDB" id="448893at2759"/>
<feature type="region of interest" description="Disordered" evidence="11">
    <location>
        <begin position="315"/>
        <end position="341"/>
    </location>
</feature>
<keyword evidence="3 10" id="KW-0808">Transferase</keyword>
<dbReference type="InterPro" id="IPR001296">
    <property type="entry name" value="Glyco_trans_1"/>
</dbReference>
<feature type="domain" description="Glycosyltransferase subfamily 4-like N-terminal" evidence="13">
    <location>
        <begin position="19"/>
        <end position="183"/>
    </location>
</feature>
<dbReference type="InterPro" id="IPR028098">
    <property type="entry name" value="Glyco_trans_4-like_N"/>
</dbReference>
<reference evidence="14 15" key="1">
    <citation type="submission" date="2019-03" db="EMBL/GenBank/DDBJ databases">
        <title>Single cell metagenomics reveals metabolic interactions within the superorganism composed of flagellate Streblomastix strix and complex community of Bacteroidetes bacteria on its surface.</title>
        <authorList>
            <person name="Treitli S.C."/>
            <person name="Kolisko M."/>
            <person name="Husnik F."/>
            <person name="Keeling P."/>
            <person name="Hampl V."/>
        </authorList>
    </citation>
    <scope>NUCLEOTIDE SEQUENCE [LARGE SCALE GENOMIC DNA]</scope>
    <source>
        <strain evidence="14">ST1C</strain>
    </source>
</reference>
<evidence type="ECO:0000259" key="13">
    <source>
        <dbReference type="Pfam" id="PF13439"/>
    </source>
</evidence>
<feature type="compositionally biased region" description="Basic residues" evidence="11">
    <location>
        <begin position="512"/>
        <end position="523"/>
    </location>
</feature>
<comment type="catalytic activity">
    <reaction evidence="9 10">
        <text>an alpha-D-Man-(1-&gt;3)-beta-D-Man-(1-&gt;4)-beta-D-GlcNAc-(1-&gt;4)-alpha-D-GlcNAc-diphospho-di-trans,poly-cis-dolichol + GDP-alpha-D-mannose = an alpha-D-Man-(1-&gt;3)-[alpha-D-Man-(1-&gt;6)]-beta-D-Man-(1-&gt;4)-beta-D-GlcNAc-(1-&gt;4)-alpha-D-GlcNAc-diphospho-di-trans,poly-cis-dolichol + GDP + H(+)</text>
        <dbReference type="Rhea" id="RHEA:29519"/>
        <dbReference type="Rhea" id="RHEA-COMP:19513"/>
        <dbReference type="Rhea" id="RHEA-COMP:19515"/>
        <dbReference type="ChEBI" id="CHEBI:15378"/>
        <dbReference type="ChEBI" id="CHEBI:57527"/>
        <dbReference type="ChEBI" id="CHEBI:58189"/>
        <dbReference type="ChEBI" id="CHEBI:132510"/>
        <dbReference type="ChEBI" id="CHEBI:132511"/>
        <dbReference type="EC" id="2.4.1.257"/>
    </reaction>
    <physiologicalReaction direction="left-to-right" evidence="9 10">
        <dbReference type="Rhea" id="RHEA:29520"/>
    </physiologicalReaction>
</comment>
<name>A0A5J4X433_9EUKA</name>
<comment type="pathway">
    <text evidence="1 10">Protein modification; protein glycosylation.</text>
</comment>